<evidence type="ECO:0000256" key="1">
    <source>
        <dbReference type="ARBA" id="ARBA00004123"/>
    </source>
</evidence>
<dbReference type="InterPro" id="IPR007018">
    <property type="entry name" value="Mediator_Med6"/>
</dbReference>
<evidence type="ECO:0000313" key="10">
    <source>
        <dbReference type="EMBL" id="KAG2236120.1"/>
    </source>
</evidence>
<feature type="region of interest" description="Disordered" evidence="9">
    <location>
        <begin position="214"/>
        <end position="256"/>
    </location>
</feature>
<gene>
    <name evidence="8" type="primary">MED6</name>
    <name evidence="10" type="ORF">INT48_006136</name>
</gene>
<evidence type="ECO:0000256" key="2">
    <source>
        <dbReference type="ARBA" id="ARBA00007526"/>
    </source>
</evidence>
<name>A0A8H7VWS8_9FUNG</name>
<reference evidence="10" key="1">
    <citation type="submission" date="2021-01" db="EMBL/GenBank/DDBJ databases">
        <title>Metabolic potential, ecology and presence of endohyphal bacteria is reflected in genomic diversity of Mucoromycotina.</title>
        <authorList>
            <person name="Muszewska A."/>
            <person name="Okrasinska A."/>
            <person name="Steczkiewicz K."/>
            <person name="Drgas O."/>
            <person name="Orlowska M."/>
            <person name="Perlinska-Lenart U."/>
            <person name="Aleksandrzak-Piekarczyk T."/>
            <person name="Szatraj K."/>
            <person name="Zielenkiewicz U."/>
            <person name="Pilsyk S."/>
            <person name="Malc E."/>
            <person name="Mieczkowski P."/>
            <person name="Kruszewska J.S."/>
            <person name="Biernat P."/>
            <person name="Pawlowska J."/>
        </authorList>
    </citation>
    <scope>NUCLEOTIDE SEQUENCE</scope>
    <source>
        <strain evidence="10">WA0000018081</strain>
    </source>
</reference>
<protein>
    <recommendedName>
        <fullName evidence="3 8">Mediator of RNA polymerase II transcription subunit 6</fullName>
    </recommendedName>
    <alternativeName>
        <fullName evidence="7 8">Mediator complex subunit 6</fullName>
    </alternativeName>
</protein>
<keyword evidence="5 8" id="KW-0804">Transcription</keyword>
<evidence type="ECO:0000256" key="4">
    <source>
        <dbReference type="ARBA" id="ARBA00023015"/>
    </source>
</evidence>
<sequence>MQRMTATEDLTSVEWRDTNWLERVGGFQNQQMVLDYFALSPFWDRQCNNQVLSMQTQYNDLRQPYEATVEALREFLSKMTGIEFAVVHEQPPVWIIQKRYRRGPAIDDVNPIATYYIMGANVYQSPTIYSVIANRLLTSLFHVNSAFKETKDMVEFYPSKGYTWKTAPETTTTKKTPTAKGVLRAQETQTFRHWMDRAIETSSIKVMQARQAIDTPEEDALKPGLESPAQNREDIGGKRPRKKLDESSNRKKKMTK</sequence>
<dbReference type="Proteomes" id="UP000613177">
    <property type="component" value="Unassembled WGS sequence"/>
</dbReference>
<keyword evidence="11" id="KW-1185">Reference proteome</keyword>
<evidence type="ECO:0000256" key="6">
    <source>
        <dbReference type="ARBA" id="ARBA00023242"/>
    </source>
</evidence>
<keyword evidence="6 8" id="KW-0539">Nucleus</keyword>
<proteinExistence type="inferred from homology"/>
<evidence type="ECO:0000256" key="3">
    <source>
        <dbReference type="ARBA" id="ARBA00020634"/>
    </source>
</evidence>
<dbReference type="GO" id="GO:0016592">
    <property type="term" value="C:mediator complex"/>
    <property type="evidence" value="ECO:0007669"/>
    <property type="project" value="InterPro"/>
</dbReference>
<evidence type="ECO:0000256" key="9">
    <source>
        <dbReference type="SAM" id="MobiDB-lite"/>
    </source>
</evidence>
<keyword evidence="4 8" id="KW-0805">Transcription regulation</keyword>
<evidence type="ECO:0000313" key="11">
    <source>
        <dbReference type="Proteomes" id="UP000613177"/>
    </source>
</evidence>
<comment type="caution">
    <text evidence="10">The sequence shown here is derived from an EMBL/GenBank/DDBJ whole genome shotgun (WGS) entry which is preliminary data.</text>
</comment>
<feature type="compositionally biased region" description="Basic and acidic residues" evidence="9">
    <location>
        <begin position="231"/>
        <end position="249"/>
    </location>
</feature>
<dbReference type="GO" id="GO:0006357">
    <property type="term" value="P:regulation of transcription by RNA polymerase II"/>
    <property type="evidence" value="ECO:0007669"/>
    <property type="project" value="InterPro"/>
</dbReference>
<comment type="function">
    <text evidence="8">Component of the Mediator complex, a coactivator involved in the regulated transcription of nearly all RNA polymerase II-dependent genes. Mediator functions as a bridge to convey information from gene-specific regulatory proteins to the basal RNA polymerase II transcription machinery. Mediator is recruited to promoters by direct interactions with regulatory proteins and serves as a scaffold for the assembly of a functional preinitiation complex with RNA polymerase II and the general transcription factors.</text>
</comment>
<comment type="similarity">
    <text evidence="2 8">Belongs to the Mediator complex subunit 6 family.</text>
</comment>
<dbReference type="Gene3D" id="3.10.450.580">
    <property type="entry name" value="Mediator complex, subunit Med6"/>
    <property type="match status" value="1"/>
</dbReference>
<dbReference type="AlphaFoldDB" id="A0A8H7VWS8"/>
<accession>A0A8H7VWS8</accession>
<comment type="subunit">
    <text evidence="8">Component of the Mediator complex.</text>
</comment>
<evidence type="ECO:0000256" key="5">
    <source>
        <dbReference type="ARBA" id="ARBA00023163"/>
    </source>
</evidence>
<dbReference type="EMBL" id="JAEPRE010000022">
    <property type="protein sequence ID" value="KAG2236120.1"/>
    <property type="molecule type" value="Genomic_DNA"/>
</dbReference>
<dbReference type="Pfam" id="PF04934">
    <property type="entry name" value="Med6"/>
    <property type="match status" value="1"/>
</dbReference>
<dbReference type="PANTHER" id="PTHR13104">
    <property type="entry name" value="MED-6-RELATED"/>
    <property type="match status" value="1"/>
</dbReference>
<comment type="subcellular location">
    <subcellularLocation>
        <location evidence="1 8">Nucleus</location>
    </subcellularLocation>
</comment>
<keyword evidence="8" id="KW-0010">Activator</keyword>
<evidence type="ECO:0000256" key="8">
    <source>
        <dbReference type="RuleBase" id="RU364143"/>
    </source>
</evidence>
<evidence type="ECO:0000256" key="7">
    <source>
        <dbReference type="ARBA" id="ARBA00031259"/>
    </source>
</evidence>
<dbReference type="GO" id="GO:0003712">
    <property type="term" value="F:transcription coregulator activity"/>
    <property type="evidence" value="ECO:0007669"/>
    <property type="project" value="InterPro"/>
</dbReference>
<dbReference type="InterPro" id="IPR038566">
    <property type="entry name" value="Mediator_Med6_sf"/>
</dbReference>
<organism evidence="10 11">
    <name type="scientific">Thamnidium elegans</name>
    <dbReference type="NCBI Taxonomy" id="101142"/>
    <lineage>
        <taxon>Eukaryota</taxon>
        <taxon>Fungi</taxon>
        <taxon>Fungi incertae sedis</taxon>
        <taxon>Mucoromycota</taxon>
        <taxon>Mucoromycotina</taxon>
        <taxon>Mucoromycetes</taxon>
        <taxon>Mucorales</taxon>
        <taxon>Mucorineae</taxon>
        <taxon>Mucoraceae</taxon>
        <taxon>Thamnidium</taxon>
    </lineage>
</organism>